<dbReference type="Proteomes" id="UP001223720">
    <property type="component" value="Chromosome"/>
</dbReference>
<feature type="region of interest" description="Disordered" evidence="1">
    <location>
        <begin position="188"/>
        <end position="238"/>
    </location>
</feature>
<evidence type="ECO:0000256" key="1">
    <source>
        <dbReference type="SAM" id="MobiDB-lite"/>
    </source>
</evidence>
<protein>
    <recommendedName>
        <fullName evidence="4">General stress protein 17M-like domain-containing protein</fullName>
    </recommendedName>
</protein>
<proteinExistence type="predicted"/>
<dbReference type="AlphaFoldDB" id="A0AAX3WH18"/>
<evidence type="ECO:0000313" key="2">
    <source>
        <dbReference type="EMBL" id="WHQ70785.1"/>
    </source>
</evidence>
<feature type="compositionally biased region" description="Pro residues" evidence="1">
    <location>
        <begin position="207"/>
        <end position="232"/>
    </location>
</feature>
<dbReference type="PANTHER" id="PTHR36109">
    <property type="entry name" value="MEMBRANE PROTEIN-RELATED"/>
    <property type="match status" value="1"/>
</dbReference>
<reference evidence="2" key="1">
    <citation type="journal article" date="2022" name="Biotechnol. Bioprocess Eng.">
        <title>Pan-genome Analysis Reveals Comparative Genomic Features of Central Metabolic Pathways in Methylorubrum extorquens.</title>
        <authorList>
            <person name="Lee G.M."/>
            <person name="Scott-Nevros Z.K."/>
            <person name="Lee S.-M."/>
            <person name="Kim D."/>
        </authorList>
    </citation>
    <scope>NUCLEOTIDE SEQUENCE</scope>
    <source>
        <strain evidence="2">ATCC 55366</strain>
    </source>
</reference>
<gene>
    <name evidence="2" type="ORF">KEC54_04070</name>
</gene>
<name>A0AAX3WH18_METEX</name>
<dbReference type="PANTHER" id="PTHR36109:SF2">
    <property type="entry name" value="MEMBRANE PROTEIN"/>
    <property type="match status" value="1"/>
</dbReference>
<accession>A0AAX3WH18</accession>
<evidence type="ECO:0000313" key="3">
    <source>
        <dbReference type="Proteomes" id="UP001223720"/>
    </source>
</evidence>
<dbReference type="RefSeq" id="WP_056120106.1">
    <property type="nucleotide sequence ID" value="NZ_CP073633.1"/>
</dbReference>
<organism evidence="2 3">
    <name type="scientific">Methylorubrum extorquens</name>
    <name type="common">Methylobacterium dichloromethanicum</name>
    <name type="synonym">Methylobacterium extorquens</name>
    <dbReference type="NCBI Taxonomy" id="408"/>
    <lineage>
        <taxon>Bacteria</taxon>
        <taxon>Pseudomonadati</taxon>
        <taxon>Pseudomonadota</taxon>
        <taxon>Alphaproteobacteria</taxon>
        <taxon>Hyphomicrobiales</taxon>
        <taxon>Methylobacteriaceae</taxon>
        <taxon>Methylorubrum</taxon>
    </lineage>
</organism>
<dbReference type="InterPro" id="IPR052948">
    <property type="entry name" value="Low_temp-induced_all0457"/>
</dbReference>
<sequence length="238" mass="22832">MATRAVTALFDNQDTAARVIDRIEAEGVPHSDIGIVSLNGPDRPAGALAGGATGEPVAQGHASASEHEGSAAEGAGAGATVGTVLGGGAGLLASLGLLAIPGAGPVIAAGWLVAALSGAGVGAAAGGLIGALTGAGLSGADAETYAEGIRRGGTLVTVRADGEVADRVIALMQRAGAVDLDERAEGWRAQGWTGGTTGEPRATGTPSPVPDPALAPEPGTPADPTASPPTRRPPGEIA</sequence>
<dbReference type="EMBL" id="CP073633">
    <property type="protein sequence ID" value="WHQ70785.1"/>
    <property type="molecule type" value="Genomic_DNA"/>
</dbReference>
<evidence type="ECO:0008006" key="4">
    <source>
        <dbReference type="Google" id="ProtNLM"/>
    </source>
</evidence>
<feature type="region of interest" description="Disordered" evidence="1">
    <location>
        <begin position="46"/>
        <end position="75"/>
    </location>
</feature>